<evidence type="ECO:0000313" key="1">
    <source>
        <dbReference type="EMBL" id="CUN57399.1"/>
    </source>
</evidence>
<organism evidence="1 2">
    <name type="scientific">Flavonifractor plautii</name>
    <name type="common">Fusobacterium plautii</name>
    <dbReference type="NCBI Taxonomy" id="292800"/>
    <lineage>
        <taxon>Bacteria</taxon>
        <taxon>Bacillati</taxon>
        <taxon>Bacillota</taxon>
        <taxon>Clostridia</taxon>
        <taxon>Eubacteriales</taxon>
        <taxon>Oscillospiraceae</taxon>
        <taxon>Flavonifractor</taxon>
    </lineage>
</organism>
<proteinExistence type="predicted"/>
<dbReference type="InterPro" id="IPR049215">
    <property type="entry name" value="DUF6809"/>
</dbReference>
<dbReference type="EMBL" id="CYZT01000003">
    <property type="protein sequence ID" value="CUN57399.1"/>
    <property type="molecule type" value="Genomic_DNA"/>
</dbReference>
<dbReference type="RefSeq" id="WP_021632978.1">
    <property type="nucleotide sequence ID" value="NZ_CAAKOI010000350.1"/>
</dbReference>
<name>A0A173Y0I9_FLAPL</name>
<reference evidence="1 2" key="1">
    <citation type="submission" date="2015-09" db="EMBL/GenBank/DDBJ databases">
        <authorList>
            <consortium name="Pathogen Informatics"/>
        </authorList>
    </citation>
    <scope>NUCLEOTIDE SEQUENCE [LARGE SCALE GENOMIC DNA]</scope>
    <source>
        <strain evidence="1 2">2789STDY5608854</strain>
    </source>
</reference>
<dbReference type="Pfam" id="PF20648">
    <property type="entry name" value="DUF6809"/>
    <property type="match status" value="1"/>
</dbReference>
<protein>
    <submittedName>
        <fullName evidence="1">Uncharacterized protein</fullName>
    </submittedName>
</protein>
<accession>A0A173Y0I9</accession>
<sequence>MRKVLEDLYYGEIRTHDREIDMDSELGKAVGRAERCKEKLAALLEGEAKALLLRLIDADSEISNTLALENFIQGFRLGMRLAMEGLDEAEGVDRA</sequence>
<evidence type="ECO:0000313" key="2">
    <source>
        <dbReference type="Proteomes" id="UP000095746"/>
    </source>
</evidence>
<dbReference type="AlphaFoldDB" id="A0A173Y0I9"/>
<dbReference type="Proteomes" id="UP000095746">
    <property type="component" value="Unassembled WGS sequence"/>
</dbReference>
<gene>
    <name evidence="1" type="ORF">ERS852411_00124</name>
</gene>